<feature type="region of interest" description="Disordered" evidence="2">
    <location>
        <begin position="1041"/>
        <end position="1080"/>
    </location>
</feature>
<feature type="compositionally biased region" description="Polar residues" evidence="2">
    <location>
        <begin position="80"/>
        <end position="97"/>
    </location>
</feature>
<feature type="compositionally biased region" description="Low complexity" evidence="2">
    <location>
        <begin position="99"/>
        <end position="108"/>
    </location>
</feature>
<dbReference type="OrthoDB" id="3973129at2759"/>
<feature type="compositionally biased region" description="Polar residues" evidence="2">
    <location>
        <begin position="20"/>
        <end position="64"/>
    </location>
</feature>
<feature type="region of interest" description="Disordered" evidence="2">
    <location>
        <begin position="124"/>
        <end position="165"/>
    </location>
</feature>
<feature type="compositionally biased region" description="Pro residues" evidence="2">
    <location>
        <begin position="65"/>
        <end position="79"/>
    </location>
</feature>
<evidence type="ECO:0000313" key="4">
    <source>
        <dbReference type="Proteomes" id="UP000790833"/>
    </source>
</evidence>
<feature type="compositionally biased region" description="Basic and acidic residues" evidence="2">
    <location>
        <begin position="280"/>
        <end position="290"/>
    </location>
</feature>
<name>A0A9P7VC90_9ASCO</name>
<feature type="compositionally biased region" description="Low complexity" evidence="2">
    <location>
        <begin position="292"/>
        <end position="306"/>
    </location>
</feature>
<evidence type="ECO:0000313" key="3">
    <source>
        <dbReference type="EMBL" id="KAG7195448.1"/>
    </source>
</evidence>
<feature type="region of interest" description="Disordered" evidence="2">
    <location>
        <begin position="1"/>
        <end position="108"/>
    </location>
</feature>
<accession>A0A9P7VC90</accession>
<feature type="compositionally biased region" description="Basic residues" evidence="2">
    <location>
        <begin position="1"/>
        <end position="11"/>
    </location>
</feature>
<dbReference type="AlphaFoldDB" id="A0A9P7VC90"/>
<feature type="compositionally biased region" description="Polar residues" evidence="2">
    <location>
        <begin position="1069"/>
        <end position="1080"/>
    </location>
</feature>
<proteinExistence type="predicted"/>
<feature type="coiled-coil region" evidence="1">
    <location>
        <begin position="782"/>
        <end position="813"/>
    </location>
</feature>
<gene>
    <name evidence="3" type="ORF">KQ657_003210</name>
</gene>
<dbReference type="Proteomes" id="UP000790833">
    <property type="component" value="Unassembled WGS sequence"/>
</dbReference>
<dbReference type="GeneID" id="66116584"/>
<evidence type="ECO:0000256" key="2">
    <source>
        <dbReference type="SAM" id="MobiDB-lite"/>
    </source>
</evidence>
<feature type="region of interest" description="Disordered" evidence="2">
    <location>
        <begin position="279"/>
        <end position="307"/>
    </location>
</feature>
<reference evidence="3" key="1">
    <citation type="submission" date="2021-03" db="EMBL/GenBank/DDBJ databases">
        <authorList>
            <person name="Palmer J.M."/>
        </authorList>
    </citation>
    <scope>NUCLEOTIDE SEQUENCE</scope>
    <source>
        <strain evidence="3">ARV_011</strain>
    </source>
</reference>
<dbReference type="RefSeq" id="XP_043050993.1">
    <property type="nucleotide sequence ID" value="XM_043193941.1"/>
</dbReference>
<organism evidence="3 4">
    <name type="scientific">Scheffersomyces spartinae</name>
    <dbReference type="NCBI Taxonomy" id="45513"/>
    <lineage>
        <taxon>Eukaryota</taxon>
        <taxon>Fungi</taxon>
        <taxon>Dikarya</taxon>
        <taxon>Ascomycota</taxon>
        <taxon>Saccharomycotina</taxon>
        <taxon>Pichiomycetes</taxon>
        <taxon>Debaryomycetaceae</taxon>
        <taxon>Scheffersomyces</taxon>
    </lineage>
</organism>
<feature type="compositionally biased region" description="Acidic residues" evidence="2">
    <location>
        <begin position="1043"/>
        <end position="1052"/>
    </location>
</feature>
<protein>
    <submittedName>
        <fullName evidence="3">Uncharacterized protein</fullName>
    </submittedName>
</protein>
<keyword evidence="1" id="KW-0175">Coiled coil</keyword>
<evidence type="ECO:0000256" key="1">
    <source>
        <dbReference type="SAM" id="Coils"/>
    </source>
</evidence>
<comment type="caution">
    <text evidence="3">The sequence shown here is derived from an EMBL/GenBank/DDBJ whole genome shotgun (WGS) entry which is preliminary data.</text>
</comment>
<feature type="compositionally biased region" description="Low complexity" evidence="2">
    <location>
        <begin position="1053"/>
        <end position="1062"/>
    </location>
</feature>
<keyword evidence="4" id="KW-1185">Reference proteome</keyword>
<dbReference type="EMBL" id="JAHMUF010000003">
    <property type="protein sequence ID" value="KAG7195448.1"/>
    <property type="molecule type" value="Genomic_DNA"/>
</dbReference>
<sequence length="1080" mass="120899">MRSLIKSHKRSSSSEIRPHSFTSPSAVEEQSSATNEVTDTSRSSKPVISPLSTPNLQKLSYSQFTPPPPPPPPAPPPPLSSSNHNQSSINGSSTYERGSSASVSSISSPKKLLTPIKKLFSSTSYKHHSVPVSGDSLAQITSSSGRRSSRIRKSGGGGGTTPSSYVSLTKLAEQSANVPIVATKLEMTDNSGQSLSTPIKLMSEPHLQASYDSGDELITMSSNAPSFVKGEEHFKRVNIKDDNNNPKTPNLSSDVLNDVTPIIDLSVEKFTRFEINNNQLKDKDDDDNHLRFYSSDESSSSSQFSFVKDMKGGRNTSIKYYKTGTPSQNLEKIFSNATNVFDTEQLGNDMDGMSDYDYDNNGEDEDYDDYEDTGRYNNLFGDDDFEDNHAYVDDLEEVNLPNPELDDMQLESRCFDDDVQSGSFYSSRNDNENITTPTLFIIDSSYLNRINSISLMKTQSTRPYHRSYHMSINGIDKLDSLDSVKVELAGPFHQELLKSSDDILENYLEIHLKSESPPACDDEIHQSESVVLESSDETNTNSTNDMIVNTPDMASVDCLGLFDISSPMVNGITVGANLRHRFPKNDSEDNFNLNRSFINRERILPEGKFEKLDFEIEASSKHSLIVPRNEREVLKLRSVKSFHSSISDTMELRIQEKLKSLESYLSTNEVPPLHAFQPHNPEVGLGLVYSPPSTSVEDIAVKPLMESNLQRKLEDNIELDPISQRGEKRKSLRDSVLSMMDLLGNLEKRFSNPNSDAAVGAFSNNDTSNVADTGVSSQHLSITNMMNILADLEKNQKEIVEERDKELKEAKANRDSILGMMSTLAKLESDTPDISPAEKKRDSINKMMATLATLTVLLTAESRPRRKSSEKRDSKAIRSYLASMKKTMKPRYSWFDNDESVQFKFKENTVVPPPIPEVSKAQRYSFGESLVTEASNPILYDDLLDEVNKLPEDFDFDEYELSIERIKSQKLNQPEFFRSNSYNKKPVKSLIGQNFASNKIETLNKTVTFYNKHVGNNNLEVTLNESLSRGPSIRSVNSFASVNEEDEGESSLEYESQQSSYYNDYPKKNLTTITESPNIR</sequence>